<feature type="compositionally biased region" description="Basic and acidic residues" evidence="1">
    <location>
        <begin position="99"/>
        <end position="115"/>
    </location>
</feature>
<proteinExistence type="predicted"/>
<protein>
    <submittedName>
        <fullName evidence="2">Uncharacterized protein</fullName>
    </submittedName>
</protein>
<evidence type="ECO:0000313" key="3">
    <source>
        <dbReference type="Proteomes" id="UP001176941"/>
    </source>
</evidence>
<sequence length="132" mass="14817">MILLFQGNSSPPDIRQQMESSLYKYKLDDKTLQKTQLEQHKMFQNFPTIPAPAVPSAPPPLLMGIKPKPPSIQGQDESDDDSSDALFDTKANNTLSFDDSDKPLAHIHIYEERPSTHSPSRQRLSDLLALQS</sequence>
<reference evidence="2" key="1">
    <citation type="submission" date="2023-04" db="EMBL/GenBank/DDBJ databases">
        <authorList>
            <consortium name="ELIXIR-Norway"/>
        </authorList>
    </citation>
    <scope>NUCLEOTIDE SEQUENCE [LARGE SCALE GENOMIC DNA]</scope>
</reference>
<feature type="region of interest" description="Disordered" evidence="1">
    <location>
        <begin position="48"/>
        <end position="132"/>
    </location>
</feature>
<accession>A0ABN8YSH4</accession>
<gene>
    <name evidence="2" type="ORF">MRATA1EN1_LOCUS12953</name>
</gene>
<name>A0ABN8YSH4_RANTA</name>
<evidence type="ECO:0000313" key="2">
    <source>
        <dbReference type="EMBL" id="CAI9163991.1"/>
    </source>
</evidence>
<dbReference type="EMBL" id="OX459958">
    <property type="protein sequence ID" value="CAI9163991.1"/>
    <property type="molecule type" value="Genomic_DNA"/>
</dbReference>
<feature type="compositionally biased region" description="Pro residues" evidence="1">
    <location>
        <begin position="49"/>
        <end position="61"/>
    </location>
</feature>
<evidence type="ECO:0000256" key="1">
    <source>
        <dbReference type="SAM" id="MobiDB-lite"/>
    </source>
</evidence>
<keyword evidence="3" id="KW-1185">Reference proteome</keyword>
<dbReference type="Proteomes" id="UP001176941">
    <property type="component" value="Chromosome 22"/>
</dbReference>
<organism evidence="2 3">
    <name type="scientific">Rangifer tarandus platyrhynchus</name>
    <name type="common">Svalbard reindeer</name>
    <dbReference type="NCBI Taxonomy" id="3082113"/>
    <lineage>
        <taxon>Eukaryota</taxon>
        <taxon>Metazoa</taxon>
        <taxon>Chordata</taxon>
        <taxon>Craniata</taxon>
        <taxon>Vertebrata</taxon>
        <taxon>Euteleostomi</taxon>
        <taxon>Mammalia</taxon>
        <taxon>Eutheria</taxon>
        <taxon>Laurasiatheria</taxon>
        <taxon>Artiodactyla</taxon>
        <taxon>Ruminantia</taxon>
        <taxon>Pecora</taxon>
        <taxon>Cervidae</taxon>
        <taxon>Odocoileinae</taxon>
        <taxon>Rangifer</taxon>
    </lineage>
</organism>